<name>A0AAX4NHX8_9ARCH</name>
<evidence type="ECO:0000313" key="2">
    <source>
        <dbReference type="Proteomes" id="UP001451606"/>
    </source>
</evidence>
<reference evidence="1 2" key="1">
    <citation type="submission" date="2023-09" db="EMBL/GenBank/DDBJ databases">
        <authorList>
            <person name="Golyshina O.V."/>
            <person name="Lunev E.A."/>
            <person name="Bargiela R."/>
            <person name="Gaines M.C."/>
            <person name="Daum B."/>
            <person name="Bale N.J."/>
            <person name="Koenen M."/>
            <person name="Sinninghe Damst J.S."/>
            <person name="Yakimov M."/>
            <person name="Golyshin P.N."/>
        </authorList>
    </citation>
    <scope>NUCLEOTIDE SEQUENCE [LARGE SCALE GENOMIC DNA]</scope>
    <source>
        <strain evidence="1 2">M1</strain>
    </source>
</reference>
<dbReference type="RefSeq" id="WP_393971400.1">
    <property type="nucleotide sequence ID" value="NZ_CP133772.1"/>
</dbReference>
<gene>
    <name evidence="1" type="ORF">OXIME_001676</name>
</gene>
<dbReference type="GeneID" id="95968414"/>
<dbReference type="AlphaFoldDB" id="A0AAX4NHX8"/>
<organism evidence="1 2">
    <name type="scientific">Oxyplasma meridianum</name>
    <dbReference type="NCBI Taxonomy" id="3073602"/>
    <lineage>
        <taxon>Archaea</taxon>
        <taxon>Methanobacteriati</taxon>
        <taxon>Thermoplasmatota</taxon>
        <taxon>Thermoplasmata</taxon>
        <taxon>Thermoplasmatales</taxon>
        <taxon>Thermoplasmataceae</taxon>
        <taxon>Oxyplasma</taxon>
    </lineage>
</organism>
<proteinExistence type="predicted"/>
<evidence type="ECO:0000313" key="1">
    <source>
        <dbReference type="EMBL" id="WYY01080.1"/>
    </source>
</evidence>
<sequence length="122" mass="14039">MDGFRKIEIKRTRKRKAIVVYSKDHEMGETPDLDDNASLLNDILSSGSKGKELLRDLSGLNALVNGVKINHAKMETMRRLAGRFMILMDTDLRLQILAYLRWGKETRIYGRWRGPLGQLKHS</sequence>
<accession>A0AAX4NHX8</accession>
<dbReference type="Proteomes" id="UP001451606">
    <property type="component" value="Chromosome"/>
</dbReference>
<dbReference type="KEGG" id="omr:OXIME_001676"/>
<keyword evidence="2" id="KW-1185">Reference proteome</keyword>
<dbReference type="EMBL" id="CP133772">
    <property type="protein sequence ID" value="WYY01080.1"/>
    <property type="molecule type" value="Genomic_DNA"/>
</dbReference>
<protein>
    <submittedName>
        <fullName evidence="1">Uncharacterized protein</fullName>
    </submittedName>
</protein>